<feature type="transmembrane region" description="Helical" evidence="1">
    <location>
        <begin position="20"/>
        <end position="41"/>
    </location>
</feature>
<dbReference type="AlphaFoldDB" id="A0A165HPU3"/>
<gene>
    <name evidence="2" type="ORF">L228DRAFT_124584</name>
</gene>
<keyword evidence="1" id="KW-1133">Transmembrane helix</keyword>
<keyword evidence="1" id="KW-0472">Membrane</keyword>
<protein>
    <submittedName>
        <fullName evidence="2">Uncharacterized protein</fullName>
    </submittedName>
</protein>
<reference evidence="2 3" key="1">
    <citation type="journal article" date="2016" name="Fungal Biol.">
        <title>The genome of Xylona heveae provides a window into fungal endophytism.</title>
        <authorList>
            <person name="Gazis R."/>
            <person name="Kuo A."/>
            <person name="Riley R."/>
            <person name="LaButti K."/>
            <person name="Lipzen A."/>
            <person name="Lin J."/>
            <person name="Amirebrahimi M."/>
            <person name="Hesse C.N."/>
            <person name="Spatafora J.W."/>
            <person name="Henrissat B."/>
            <person name="Hainaut M."/>
            <person name="Grigoriev I.V."/>
            <person name="Hibbett D.S."/>
        </authorList>
    </citation>
    <scope>NUCLEOTIDE SEQUENCE [LARGE SCALE GENOMIC DNA]</scope>
    <source>
        <strain evidence="2 3">TC161</strain>
    </source>
</reference>
<accession>A0A165HPU3</accession>
<keyword evidence="1" id="KW-0812">Transmembrane</keyword>
<evidence type="ECO:0000256" key="1">
    <source>
        <dbReference type="SAM" id="Phobius"/>
    </source>
</evidence>
<proteinExistence type="predicted"/>
<organism evidence="2 3">
    <name type="scientific">Xylona heveae (strain CBS 132557 / TC161)</name>
    <dbReference type="NCBI Taxonomy" id="1328760"/>
    <lineage>
        <taxon>Eukaryota</taxon>
        <taxon>Fungi</taxon>
        <taxon>Dikarya</taxon>
        <taxon>Ascomycota</taxon>
        <taxon>Pezizomycotina</taxon>
        <taxon>Xylonomycetes</taxon>
        <taxon>Xylonales</taxon>
        <taxon>Xylonaceae</taxon>
        <taxon>Xylona</taxon>
    </lineage>
</organism>
<sequence>MGRSAERHCYYLKSGHGVQVCFISCSLYFDSLCFLTLPYVHYSLVGHNFNSNVTIILVVKIDANSLSILTLVHMELTWMCSFSCFGLLSCW</sequence>
<keyword evidence="3" id="KW-1185">Reference proteome</keyword>
<evidence type="ECO:0000313" key="2">
    <source>
        <dbReference type="EMBL" id="KZF23813.1"/>
    </source>
</evidence>
<evidence type="ECO:0000313" key="3">
    <source>
        <dbReference type="Proteomes" id="UP000076632"/>
    </source>
</evidence>
<dbReference type="GeneID" id="28894174"/>
<dbReference type="InParanoid" id="A0A165HPU3"/>
<dbReference type="Proteomes" id="UP000076632">
    <property type="component" value="Unassembled WGS sequence"/>
</dbReference>
<dbReference type="EMBL" id="KV407457">
    <property type="protein sequence ID" value="KZF23813.1"/>
    <property type="molecule type" value="Genomic_DNA"/>
</dbReference>
<name>A0A165HPU3_XYLHT</name>
<dbReference type="RefSeq" id="XP_018189368.1">
    <property type="nucleotide sequence ID" value="XM_018329037.1"/>
</dbReference>